<dbReference type="GO" id="GO:0006631">
    <property type="term" value="P:fatty acid metabolic process"/>
    <property type="evidence" value="ECO:0007669"/>
    <property type="project" value="InterPro"/>
</dbReference>
<keyword evidence="3" id="KW-0560">Oxidoreductase</keyword>
<sequence>MSIEDIKHITVIGSGTMGSQIGMVAALSGFETAIVDIAQEPLDKAKEHLWYRVDRDVKKERRTAEDVAAAKERVTFTTDRDAVVKNTDFVIEAASENIDIKRQVFKELDEVAPERTILATNSSNIVSSKIADATNRPEKVLNFHFFNPVLIMKAVEVVSHEKTSKETIETTVALGEKLGKNVIRVNKEIPGFVANRLLGAIRTEALKLYDDGVASYEDIDTAAKTALRHPMGPFELMDMTGIDVVYGIRQAEYEQTGDESALPHPLIKELYEKGDYGRKTGKGFYTYDDK</sequence>
<dbReference type="AlphaFoldDB" id="K0YFN8"/>
<dbReference type="InterPro" id="IPR006108">
    <property type="entry name" value="3HC_DH_C"/>
</dbReference>
<gene>
    <name evidence="8" type="ORF">HMPREF9719_00874</name>
</gene>
<evidence type="ECO:0000313" key="8">
    <source>
        <dbReference type="EMBL" id="EJZ82201.1"/>
    </source>
</evidence>
<dbReference type="HOGENOM" id="CLU_009834_2_0_11"/>
<dbReference type="EMBL" id="AHAE01000039">
    <property type="protein sequence ID" value="EJZ82201.1"/>
    <property type="molecule type" value="Genomic_DNA"/>
</dbReference>
<dbReference type="InterPro" id="IPR006176">
    <property type="entry name" value="3-OHacyl-CoA_DH_NAD-bd"/>
</dbReference>
<dbReference type="STRING" id="29321.AAV33_01315"/>
<dbReference type="PIRSF" id="PIRSF000105">
    <property type="entry name" value="HCDH"/>
    <property type="match status" value="1"/>
</dbReference>
<dbReference type="PATRIC" id="fig|883169.3.peg.840"/>
<keyword evidence="5" id="KW-0520">NAD</keyword>
<dbReference type="RefSeq" id="WP_004600764.1">
    <property type="nucleotide sequence ID" value="NZ_HF541866.1"/>
</dbReference>
<dbReference type="GO" id="GO:0016616">
    <property type="term" value="F:oxidoreductase activity, acting on the CH-OH group of donors, NAD or NADP as acceptor"/>
    <property type="evidence" value="ECO:0007669"/>
    <property type="project" value="InterPro"/>
</dbReference>
<dbReference type="FunFam" id="3.40.50.720:FF:000009">
    <property type="entry name" value="Fatty oxidation complex, alpha subunit"/>
    <property type="match status" value="1"/>
</dbReference>
<comment type="caution">
    <text evidence="8">The sequence shown here is derived from an EMBL/GenBank/DDBJ whole genome shotgun (WGS) entry which is preliminary data.</text>
</comment>
<feature type="binding site" evidence="5">
    <location>
        <position position="101"/>
    </location>
    <ligand>
        <name>NAD(+)</name>
        <dbReference type="ChEBI" id="CHEBI:57540"/>
    </ligand>
</feature>
<evidence type="ECO:0000259" key="6">
    <source>
        <dbReference type="Pfam" id="PF00725"/>
    </source>
</evidence>
<dbReference type="InterPro" id="IPR008927">
    <property type="entry name" value="6-PGluconate_DH-like_C_sf"/>
</dbReference>
<feature type="binding site" evidence="5">
    <location>
        <position position="279"/>
    </location>
    <ligand>
        <name>NAD(+)</name>
        <dbReference type="ChEBI" id="CHEBI:57540"/>
    </ligand>
</feature>
<reference evidence="8 9" key="1">
    <citation type="submission" date="2012-08" db="EMBL/GenBank/DDBJ databases">
        <title>The Genome Sequence of Turicella otitidis ATCC 51513.</title>
        <authorList>
            <consortium name="The Broad Institute Genome Sequencing Platform"/>
            <person name="Earl A."/>
            <person name="Ward D."/>
            <person name="Feldgarden M."/>
            <person name="Gevers D."/>
            <person name="Huys G."/>
            <person name="Walker B."/>
            <person name="Young S.K."/>
            <person name="Zeng Q."/>
            <person name="Gargeya S."/>
            <person name="Fitzgerald M."/>
            <person name="Haas B."/>
            <person name="Abouelleil A."/>
            <person name="Alvarado L."/>
            <person name="Arachchi H.M."/>
            <person name="Berlin A.M."/>
            <person name="Chapman S.B."/>
            <person name="Goldberg J."/>
            <person name="Griggs A."/>
            <person name="Gujja S."/>
            <person name="Hansen M."/>
            <person name="Howarth C."/>
            <person name="Imamovic A."/>
            <person name="Larimer J."/>
            <person name="McCowen C."/>
            <person name="Montmayeur A."/>
            <person name="Murphy C."/>
            <person name="Neiman D."/>
            <person name="Pearson M."/>
            <person name="Priest M."/>
            <person name="Roberts A."/>
            <person name="Saif S."/>
            <person name="Shea T."/>
            <person name="Sisk P."/>
            <person name="Sykes S."/>
            <person name="Wortman J."/>
            <person name="Nusbaum C."/>
            <person name="Birren B."/>
        </authorList>
    </citation>
    <scope>NUCLEOTIDE SEQUENCE [LARGE SCALE GENOMIC DNA]</scope>
    <source>
        <strain evidence="8 9">ATCC 51513</strain>
    </source>
</reference>
<evidence type="ECO:0000313" key="9">
    <source>
        <dbReference type="Proteomes" id="UP000006078"/>
    </source>
</evidence>
<proteinExistence type="inferred from homology"/>
<dbReference type="PANTHER" id="PTHR48075">
    <property type="entry name" value="3-HYDROXYACYL-COA DEHYDROGENASE FAMILY PROTEIN"/>
    <property type="match status" value="1"/>
</dbReference>
<evidence type="ECO:0000256" key="1">
    <source>
        <dbReference type="ARBA" id="ARBA00005086"/>
    </source>
</evidence>
<feature type="domain" description="3-hydroxyacyl-CoA dehydrogenase C-terminal" evidence="6">
    <location>
        <begin position="191"/>
        <end position="287"/>
    </location>
</feature>
<dbReference type="Gene3D" id="3.40.50.720">
    <property type="entry name" value="NAD(P)-binding Rossmann-like Domain"/>
    <property type="match status" value="1"/>
</dbReference>
<dbReference type="eggNOG" id="COG1250">
    <property type="taxonomic scope" value="Bacteria"/>
</dbReference>
<dbReference type="GO" id="GO:0070403">
    <property type="term" value="F:NAD+ binding"/>
    <property type="evidence" value="ECO:0007669"/>
    <property type="project" value="InterPro"/>
</dbReference>
<dbReference type="PANTHER" id="PTHR48075:SF5">
    <property type="entry name" value="3-HYDROXYBUTYRYL-COA DEHYDROGENASE"/>
    <property type="match status" value="1"/>
</dbReference>
<dbReference type="SUPFAM" id="SSF51735">
    <property type="entry name" value="NAD(P)-binding Rossmann-fold domains"/>
    <property type="match status" value="1"/>
</dbReference>
<evidence type="ECO:0000259" key="7">
    <source>
        <dbReference type="Pfam" id="PF02737"/>
    </source>
</evidence>
<accession>K0YFN8</accession>
<comment type="similarity">
    <text evidence="2">Belongs to the 3-hydroxyacyl-CoA dehydrogenase family.</text>
</comment>
<evidence type="ECO:0000256" key="5">
    <source>
        <dbReference type="PIRSR" id="PIRSR000105-2"/>
    </source>
</evidence>
<feature type="binding site" evidence="5">
    <location>
        <position position="36"/>
    </location>
    <ligand>
        <name>NAD(+)</name>
        <dbReference type="ChEBI" id="CHEBI:57540"/>
    </ligand>
</feature>
<feature type="binding site" evidence="5">
    <location>
        <position position="123"/>
    </location>
    <ligand>
        <name>NAD(+)</name>
        <dbReference type="ChEBI" id="CHEBI:57540"/>
    </ligand>
</feature>
<organism evidence="8 9">
    <name type="scientific">Corynebacterium otitidis ATCC 51513</name>
    <dbReference type="NCBI Taxonomy" id="883169"/>
    <lineage>
        <taxon>Bacteria</taxon>
        <taxon>Bacillati</taxon>
        <taxon>Actinomycetota</taxon>
        <taxon>Actinomycetes</taxon>
        <taxon>Mycobacteriales</taxon>
        <taxon>Corynebacteriaceae</taxon>
        <taxon>Corynebacterium</taxon>
    </lineage>
</organism>
<name>K0YFN8_9CORY</name>
<dbReference type="Gene3D" id="1.10.1040.10">
    <property type="entry name" value="N-(1-d-carboxylethyl)-l-norvaline Dehydrogenase, domain 2"/>
    <property type="match status" value="1"/>
</dbReference>
<dbReference type="SUPFAM" id="SSF48179">
    <property type="entry name" value="6-phosphogluconate dehydrogenase C-terminal domain-like"/>
    <property type="match status" value="1"/>
</dbReference>
<dbReference type="InterPro" id="IPR022694">
    <property type="entry name" value="3-OHacyl-CoA_DH"/>
</dbReference>
<feature type="site" description="Important for catalytic activity" evidence="4">
    <location>
        <position position="144"/>
    </location>
</feature>
<evidence type="ECO:0000256" key="3">
    <source>
        <dbReference type="ARBA" id="ARBA00023002"/>
    </source>
</evidence>
<dbReference type="Proteomes" id="UP000006078">
    <property type="component" value="Unassembled WGS sequence"/>
</dbReference>
<keyword evidence="9" id="KW-1185">Reference proteome</keyword>
<evidence type="ECO:0008006" key="10">
    <source>
        <dbReference type="Google" id="ProtNLM"/>
    </source>
</evidence>
<dbReference type="InterPro" id="IPR013328">
    <property type="entry name" value="6PGD_dom2"/>
</dbReference>
<evidence type="ECO:0000256" key="2">
    <source>
        <dbReference type="ARBA" id="ARBA00009463"/>
    </source>
</evidence>
<comment type="pathway">
    <text evidence="1">Lipid metabolism; butanoate metabolism.</text>
</comment>
<feature type="domain" description="3-hydroxyacyl-CoA dehydrogenase NAD binding" evidence="7">
    <location>
        <begin position="8"/>
        <end position="187"/>
    </location>
</feature>
<protein>
    <recommendedName>
        <fullName evidence="10">3-hydroxybutyryl-CoA dehydrogenase</fullName>
    </recommendedName>
</protein>
<feature type="binding site" evidence="5">
    <location>
        <begin position="13"/>
        <end position="18"/>
    </location>
    <ligand>
        <name>NAD(+)</name>
        <dbReference type="ChEBI" id="CHEBI:57540"/>
    </ligand>
</feature>
<dbReference type="Pfam" id="PF02737">
    <property type="entry name" value="3HCDH_N"/>
    <property type="match status" value="1"/>
</dbReference>
<feature type="binding site" evidence="5">
    <location>
        <position position="147"/>
    </location>
    <ligand>
        <name>NAD(+)</name>
        <dbReference type="ChEBI" id="CHEBI:57540"/>
    </ligand>
</feature>
<dbReference type="InterPro" id="IPR036291">
    <property type="entry name" value="NAD(P)-bd_dom_sf"/>
</dbReference>
<evidence type="ECO:0000256" key="4">
    <source>
        <dbReference type="PIRSR" id="PIRSR000105-1"/>
    </source>
</evidence>
<feature type="binding site" evidence="5">
    <location>
        <position position="96"/>
    </location>
    <ligand>
        <name>NAD(+)</name>
        <dbReference type="ChEBI" id="CHEBI:57540"/>
    </ligand>
</feature>
<dbReference type="Pfam" id="PF00725">
    <property type="entry name" value="3HCDH"/>
    <property type="match status" value="1"/>
</dbReference>